<dbReference type="Gene3D" id="3.90.25.10">
    <property type="entry name" value="UDP-galactose 4-epimerase, domain 1"/>
    <property type="match status" value="1"/>
</dbReference>
<dbReference type="SUPFAM" id="SSF51735">
    <property type="entry name" value="NAD(P)-binding Rossmann-fold domains"/>
    <property type="match status" value="1"/>
</dbReference>
<proteinExistence type="predicted"/>
<comment type="caution">
    <text evidence="2">The sequence shown here is derived from an EMBL/GenBank/DDBJ whole genome shotgun (WGS) entry which is preliminary data.</text>
</comment>
<evidence type="ECO:0000259" key="1">
    <source>
        <dbReference type="Pfam" id="PF05368"/>
    </source>
</evidence>
<evidence type="ECO:0000313" key="2">
    <source>
        <dbReference type="EMBL" id="GGM11731.1"/>
    </source>
</evidence>
<dbReference type="Proteomes" id="UP000655589">
    <property type="component" value="Unassembled WGS sequence"/>
</dbReference>
<dbReference type="AlphaFoldDB" id="A0A8H9L291"/>
<keyword evidence="3" id="KW-1185">Reference proteome</keyword>
<reference evidence="2" key="1">
    <citation type="journal article" date="2014" name="Int. J. Syst. Evol. Microbiol.">
        <title>Complete genome sequence of Corynebacterium casei LMG S-19264T (=DSM 44701T), isolated from a smear-ripened cheese.</title>
        <authorList>
            <consortium name="US DOE Joint Genome Institute (JGI-PGF)"/>
            <person name="Walter F."/>
            <person name="Albersmeier A."/>
            <person name="Kalinowski J."/>
            <person name="Ruckert C."/>
        </authorList>
    </citation>
    <scope>NUCLEOTIDE SEQUENCE</scope>
    <source>
        <strain evidence="2">JCM 3051</strain>
    </source>
</reference>
<dbReference type="Gene3D" id="3.40.50.720">
    <property type="entry name" value="NAD(P)-binding Rossmann-like Domain"/>
    <property type="match status" value="1"/>
</dbReference>
<dbReference type="PANTHER" id="PTHR43162">
    <property type="match status" value="1"/>
</dbReference>
<dbReference type="InterPro" id="IPR008030">
    <property type="entry name" value="NmrA-like"/>
</dbReference>
<dbReference type="Pfam" id="PF05368">
    <property type="entry name" value="NmrA"/>
    <property type="match status" value="1"/>
</dbReference>
<accession>A0A8H9L291</accession>
<organism evidence="2 3">
    <name type="scientific">Promicromonospora citrea</name>
    <dbReference type="NCBI Taxonomy" id="43677"/>
    <lineage>
        <taxon>Bacteria</taxon>
        <taxon>Bacillati</taxon>
        <taxon>Actinomycetota</taxon>
        <taxon>Actinomycetes</taxon>
        <taxon>Micrococcales</taxon>
        <taxon>Promicromonosporaceae</taxon>
        <taxon>Promicromonospora</taxon>
    </lineage>
</organism>
<sequence>MTRASSDRLVVLMGADGRLGSRLAFRVAAAGGRQRLLVTGRGATPRLPDGAPLPETEVVTVPAELTDGSPETTSRVLAGAFAGAHAVFLVPSAVRASRLPLQRAAVDAAVLAGVRHVVHVSSVGAGPDAVSAVARDDWLTEQYLRGTDLSWTVLRASVFHRTLTFAVHTEASGADGAGVLQAPAGDGRVASVSHDDVADVATAVLLDEDQGRHTRRTYHLTGPEALAFDEVAAALAEATGRPIRYVPQTVEQARALFYRSTSAEVEDWITLCQAIERGDLARVSPDVGHLAGRRARSLADWLDDYPAEWAHLRLPSVR</sequence>
<evidence type="ECO:0000313" key="3">
    <source>
        <dbReference type="Proteomes" id="UP000655589"/>
    </source>
</evidence>
<dbReference type="InterPro" id="IPR051604">
    <property type="entry name" value="Ergot_Alk_Oxidoreductase"/>
</dbReference>
<feature type="domain" description="NmrA-like" evidence="1">
    <location>
        <begin position="8"/>
        <end position="250"/>
    </location>
</feature>
<dbReference type="RefSeq" id="WP_171102524.1">
    <property type="nucleotide sequence ID" value="NZ_BMPT01000001.1"/>
</dbReference>
<name>A0A8H9L291_9MICO</name>
<protein>
    <submittedName>
        <fullName evidence="2">NmrA family transcriptional regulator</fullName>
    </submittedName>
</protein>
<reference evidence="2" key="2">
    <citation type="submission" date="2020-09" db="EMBL/GenBank/DDBJ databases">
        <authorList>
            <person name="Sun Q."/>
            <person name="Ohkuma M."/>
        </authorList>
    </citation>
    <scope>NUCLEOTIDE SEQUENCE</scope>
    <source>
        <strain evidence="2">JCM 3051</strain>
    </source>
</reference>
<dbReference type="EMBL" id="BMPT01000001">
    <property type="protein sequence ID" value="GGM11731.1"/>
    <property type="molecule type" value="Genomic_DNA"/>
</dbReference>
<gene>
    <name evidence="2" type="ORF">GCM10010102_04320</name>
</gene>
<dbReference type="PANTHER" id="PTHR43162:SF1">
    <property type="entry name" value="PRESTALK A DIFFERENTIATION PROTEIN A"/>
    <property type="match status" value="1"/>
</dbReference>
<dbReference type="InterPro" id="IPR036291">
    <property type="entry name" value="NAD(P)-bd_dom_sf"/>
</dbReference>